<reference evidence="1 2" key="1">
    <citation type="submission" date="2017-06" db="EMBL/GenBank/DDBJ databases">
        <authorList>
            <person name="Kim H.J."/>
            <person name="Triplett B.A."/>
        </authorList>
    </citation>
    <scope>NUCLEOTIDE SEQUENCE [LARGE SCALE GENOMIC DNA]</scope>
    <source>
        <strain evidence="1 2">DSM 44272</strain>
    </source>
</reference>
<organism evidence="1 2">
    <name type="scientific">Blastococcus mobilis</name>
    <dbReference type="NCBI Taxonomy" id="1938746"/>
    <lineage>
        <taxon>Bacteria</taxon>
        <taxon>Bacillati</taxon>
        <taxon>Actinomycetota</taxon>
        <taxon>Actinomycetes</taxon>
        <taxon>Geodermatophilales</taxon>
        <taxon>Geodermatophilaceae</taxon>
        <taxon>Blastococcus</taxon>
    </lineage>
</organism>
<evidence type="ECO:0000313" key="1">
    <source>
        <dbReference type="EMBL" id="SNR86157.1"/>
    </source>
</evidence>
<keyword evidence="2" id="KW-1185">Reference proteome</keyword>
<proteinExistence type="predicted"/>
<dbReference type="AlphaFoldDB" id="A0A238ZRX3"/>
<evidence type="ECO:0000313" key="2">
    <source>
        <dbReference type="Proteomes" id="UP000198403"/>
    </source>
</evidence>
<accession>A0A238ZRX3</accession>
<dbReference type="RefSeq" id="WP_089338567.1">
    <property type="nucleotide sequence ID" value="NZ_FZNO01000032.1"/>
</dbReference>
<protein>
    <submittedName>
        <fullName evidence="1">Uncharacterized protein</fullName>
    </submittedName>
</protein>
<name>A0A238ZRX3_9ACTN</name>
<dbReference type="EMBL" id="FZNO01000032">
    <property type="protein sequence ID" value="SNR86157.1"/>
    <property type="molecule type" value="Genomic_DNA"/>
</dbReference>
<gene>
    <name evidence="1" type="ORF">SAMN06272737_13230</name>
</gene>
<dbReference type="Proteomes" id="UP000198403">
    <property type="component" value="Unassembled WGS sequence"/>
</dbReference>
<sequence>MDPNDNDTAQPPRPLSARTQQDHVWSWRRWERHCAELAELRLERIDPLDAPFWVFEALFTSHAKSDQPLSVSAIRKITQAVTRQSGDVVPAHKRPEHAAQWRMLLLTKERHEGRRQRRLVLDLWRDGRLGLAAVQRTTDPEVLATLLGYDRPMETDRMSPTQLRRTLGHQTIETTIRYGNDVGPADGNR</sequence>